<accession>A0A9E8LTJ0</accession>
<reference evidence="1" key="1">
    <citation type="submission" date="2022-09" db="EMBL/GenBank/DDBJ databases">
        <title>Complete Genomes of Fervidibacillus albus and Fervidibacillus halotolerans isolated from tidal flat sediments.</title>
        <authorList>
            <person name="Kwon K.K."/>
            <person name="Yang S.-H."/>
            <person name="Park M.J."/>
            <person name="Oh H.-M."/>
        </authorList>
    </citation>
    <scope>NUCLEOTIDE SEQUENCE</scope>
    <source>
        <strain evidence="1">MEBiC13591</strain>
    </source>
</reference>
<proteinExistence type="predicted"/>
<evidence type="ECO:0000313" key="1">
    <source>
        <dbReference type="EMBL" id="WAA09372.1"/>
    </source>
</evidence>
<dbReference type="KEGG" id="faf:OE104_12500"/>
<dbReference type="RefSeq" id="WP_275417154.1">
    <property type="nucleotide sequence ID" value="NZ_CP106878.1"/>
</dbReference>
<evidence type="ECO:0000313" key="2">
    <source>
        <dbReference type="Proteomes" id="UP001164718"/>
    </source>
</evidence>
<dbReference type="EMBL" id="CP106878">
    <property type="protein sequence ID" value="WAA09372.1"/>
    <property type="molecule type" value="Genomic_DNA"/>
</dbReference>
<dbReference type="AlphaFoldDB" id="A0A9E8LTJ0"/>
<keyword evidence="2" id="KW-1185">Reference proteome</keyword>
<protein>
    <submittedName>
        <fullName evidence="1">Uncharacterized protein</fullName>
    </submittedName>
</protein>
<dbReference type="Proteomes" id="UP001164718">
    <property type="component" value="Chromosome"/>
</dbReference>
<gene>
    <name evidence="1" type="ORF">OE104_12500</name>
</gene>
<name>A0A9E8LTJ0_9BACI</name>
<organism evidence="1 2">
    <name type="scientific">Fervidibacillus albus</name>
    <dbReference type="NCBI Taxonomy" id="2980026"/>
    <lineage>
        <taxon>Bacteria</taxon>
        <taxon>Bacillati</taxon>
        <taxon>Bacillota</taxon>
        <taxon>Bacilli</taxon>
        <taxon>Bacillales</taxon>
        <taxon>Bacillaceae</taxon>
        <taxon>Fervidibacillus</taxon>
    </lineage>
</organism>
<sequence>MISKMYNPSQFQTLKCSYEVIDNNYGVEKYQFAIDVINEKSMIQTDSYTIILDAKKNTKTDFYEKEKKFGVYPLIGSNESEEDTSDLFEEILQISDSLESYISTAGLNIVRSEFIQFLVDFDSWSIEETEFMNRKGSKITGTIDRTQSENLYGNFEWIVDQETGVTLDLKVFDEAGEVKYHIQIIKIEFNEPVDPSIFEKDTTGYTEIETMNNLYSDDQQ</sequence>